<dbReference type="HOGENOM" id="CLU_010194_9_1_1"/>
<dbReference type="InterPro" id="IPR002347">
    <property type="entry name" value="SDR_fam"/>
</dbReference>
<dbReference type="Pfam" id="PF00106">
    <property type="entry name" value="adh_short"/>
    <property type="match status" value="1"/>
</dbReference>
<dbReference type="AlphaFoldDB" id="M5GAK2"/>
<keyword evidence="3" id="KW-0560">Oxidoreductase</keyword>
<evidence type="ECO:0000256" key="2">
    <source>
        <dbReference type="ARBA" id="ARBA00022857"/>
    </source>
</evidence>
<reference evidence="4 5" key="1">
    <citation type="journal article" date="2012" name="Science">
        <title>The Paleozoic origin of enzymatic lignin decomposition reconstructed from 31 fungal genomes.</title>
        <authorList>
            <person name="Floudas D."/>
            <person name="Binder M."/>
            <person name="Riley R."/>
            <person name="Barry K."/>
            <person name="Blanchette R.A."/>
            <person name="Henrissat B."/>
            <person name="Martinez A.T."/>
            <person name="Otillar R."/>
            <person name="Spatafora J.W."/>
            <person name="Yadav J.S."/>
            <person name="Aerts A."/>
            <person name="Benoit I."/>
            <person name="Boyd A."/>
            <person name="Carlson A."/>
            <person name="Copeland A."/>
            <person name="Coutinho P.M."/>
            <person name="de Vries R.P."/>
            <person name="Ferreira P."/>
            <person name="Findley K."/>
            <person name="Foster B."/>
            <person name="Gaskell J."/>
            <person name="Glotzer D."/>
            <person name="Gorecki P."/>
            <person name="Heitman J."/>
            <person name="Hesse C."/>
            <person name="Hori C."/>
            <person name="Igarashi K."/>
            <person name="Jurgens J.A."/>
            <person name="Kallen N."/>
            <person name="Kersten P."/>
            <person name="Kohler A."/>
            <person name="Kuees U."/>
            <person name="Kumar T.K.A."/>
            <person name="Kuo A."/>
            <person name="LaButti K."/>
            <person name="Larrondo L.F."/>
            <person name="Lindquist E."/>
            <person name="Ling A."/>
            <person name="Lombard V."/>
            <person name="Lucas S."/>
            <person name="Lundell T."/>
            <person name="Martin R."/>
            <person name="McLaughlin D.J."/>
            <person name="Morgenstern I."/>
            <person name="Morin E."/>
            <person name="Murat C."/>
            <person name="Nagy L.G."/>
            <person name="Nolan M."/>
            <person name="Ohm R.A."/>
            <person name="Patyshakuliyeva A."/>
            <person name="Rokas A."/>
            <person name="Ruiz-Duenas F.J."/>
            <person name="Sabat G."/>
            <person name="Salamov A."/>
            <person name="Samejima M."/>
            <person name="Schmutz J."/>
            <person name="Slot J.C."/>
            <person name="St John F."/>
            <person name="Stenlid J."/>
            <person name="Sun H."/>
            <person name="Sun S."/>
            <person name="Syed K."/>
            <person name="Tsang A."/>
            <person name="Wiebenga A."/>
            <person name="Young D."/>
            <person name="Pisabarro A."/>
            <person name="Eastwood D.C."/>
            <person name="Martin F."/>
            <person name="Cullen D."/>
            <person name="Grigoriev I.V."/>
            <person name="Hibbett D.S."/>
        </authorList>
    </citation>
    <scope>NUCLEOTIDE SEQUENCE [LARGE SCALE GENOMIC DNA]</scope>
    <source>
        <strain evidence="4 5">DJM-731 SS1</strain>
    </source>
</reference>
<gene>
    <name evidence="4" type="ORF">DACRYDRAFT_104374</name>
</gene>
<keyword evidence="5" id="KW-1185">Reference proteome</keyword>
<evidence type="ECO:0000313" key="4">
    <source>
        <dbReference type="EMBL" id="EJU05884.1"/>
    </source>
</evidence>
<dbReference type="InterPro" id="IPR051468">
    <property type="entry name" value="Fungal_SecMetab_SDRs"/>
</dbReference>
<dbReference type="RefSeq" id="XP_040632778.1">
    <property type="nucleotide sequence ID" value="XM_040767919.1"/>
</dbReference>
<dbReference type="GeneID" id="63682981"/>
<dbReference type="GO" id="GO:0005737">
    <property type="term" value="C:cytoplasm"/>
    <property type="evidence" value="ECO:0007669"/>
    <property type="project" value="TreeGrafter"/>
</dbReference>
<dbReference type="PANTHER" id="PTHR43544:SF7">
    <property type="entry name" value="NADB-LER2"/>
    <property type="match status" value="1"/>
</dbReference>
<dbReference type="Proteomes" id="UP000030653">
    <property type="component" value="Unassembled WGS sequence"/>
</dbReference>
<evidence type="ECO:0000256" key="1">
    <source>
        <dbReference type="ARBA" id="ARBA00006484"/>
    </source>
</evidence>
<proteinExistence type="inferred from homology"/>
<dbReference type="CDD" id="cd05325">
    <property type="entry name" value="carb_red_sniffer_like_SDR_c"/>
    <property type="match status" value="1"/>
</dbReference>
<dbReference type="PRINTS" id="PR00081">
    <property type="entry name" value="GDHRDH"/>
</dbReference>
<dbReference type="OMA" id="SAKLYHE"/>
<dbReference type="SUPFAM" id="SSF51735">
    <property type="entry name" value="NAD(P)-binding Rossmann-fold domains"/>
    <property type="match status" value="1"/>
</dbReference>
<organism evidence="4 5">
    <name type="scientific">Dacryopinax primogenitus (strain DJM 731)</name>
    <name type="common">Brown rot fungus</name>
    <dbReference type="NCBI Taxonomy" id="1858805"/>
    <lineage>
        <taxon>Eukaryota</taxon>
        <taxon>Fungi</taxon>
        <taxon>Dikarya</taxon>
        <taxon>Basidiomycota</taxon>
        <taxon>Agaricomycotina</taxon>
        <taxon>Dacrymycetes</taxon>
        <taxon>Dacrymycetales</taxon>
        <taxon>Dacrymycetaceae</taxon>
        <taxon>Dacryopinax</taxon>
    </lineage>
</organism>
<keyword evidence="2" id="KW-0521">NADP</keyword>
<dbReference type="PANTHER" id="PTHR43544">
    <property type="entry name" value="SHORT-CHAIN DEHYDROGENASE/REDUCTASE"/>
    <property type="match status" value="1"/>
</dbReference>
<comment type="similarity">
    <text evidence="1">Belongs to the short-chain dehydrogenases/reductases (SDR) family.</text>
</comment>
<accession>M5GAK2</accession>
<dbReference type="OrthoDB" id="9876299at2759"/>
<name>M5GAK2_DACPD</name>
<sequence length="248" mass="26637">MAPTVYLVSGTNRGIGLALVTQLATLPETIVFAGTRDPASAKDLHALQSKYPDKVHIVKLTSANKEDNAAAVANIEEVAGRLDVVIANAGISNALYTPLEVPMEAMKEHYEVNVLGPLVLFQNVYPLLQKSTSKPKFAVVSSYVGSIAGGTMVRANSTAYGTSKAAVNWLSAKLYHEYPDLISISFHPGLVDTDMSAYAIARSPEMAHIPMITSEECAKGILNVLETAEKREGEGPKFTNWDGSMSPW</sequence>
<dbReference type="GO" id="GO:0016491">
    <property type="term" value="F:oxidoreductase activity"/>
    <property type="evidence" value="ECO:0007669"/>
    <property type="project" value="UniProtKB-KW"/>
</dbReference>
<dbReference type="InterPro" id="IPR036291">
    <property type="entry name" value="NAD(P)-bd_dom_sf"/>
</dbReference>
<dbReference type="Gene3D" id="3.40.50.720">
    <property type="entry name" value="NAD(P)-binding Rossmann-like Domain"/>
    <property type="match status" value="1"/>
</dbReference>
<protein>
    <submittedName>
        <fullName evidence="4">NADP-binding protein</fullName>
    </submittedName>
</protein>
<dbReference type="EMBL" id="JH795856">
    <property type="protein sequence ID" value="EJU05884.1"/>
    <property type="molecule type" value="Genomic_DNA"/>
</dbReference>
<evidence type="ECO:0000256" key="3">
    <source>
        <dbReference type="ARBA" id="ARBA00023002"/>
    </source>
</evidence>
<evidence type="ECO:0000313" key="5">
    <source>
        <dbReference type="Proteomes" id="UP000030653"/>
    </source>
</evidence>